<dbReference type="InterPro" id="IPR005177">
    <property type="entry name" value="Kinase-pyrophosphorylase"/>
</dbReference>
<keyword evidence="1 5" id="KW-0723">Serine/threonine-protein kinase</keyword>
<evidence type="ECO:0000256" key="3">
    <source>
        <dbReference type="ARBA" id="ARBA00022741"/>
    </source>
</evidence>
<comment type="function">
    <text evidence="5">Bifunctional serine/threonine kinase and phosphorylase involved in the regulation of the pyruvate, phosphate dikinase (PPDK) by catalyzing its phosphorylation/dephosphorylation.</text>
</comment>
<evidence type="ECO:0000256" key="4">
    <source>
        <dbReference type="ARBA" id="ARBA00022777"/>
    </source>
</evidence>
<dbReference type="AlphaFoldDB" id="A0A7W8DGL5"/>
<dbReference type="InterPro" id="IPR027417">
    <property type="entry name" value="P-loop_NTPase"/>
</dbReference>
<comment type="catalytic activity">
    <reaction evidence="5">
        <text>N(tele)-phospho-L-histidyl/O-phospho-L-threonyl-[pyruvate, phosphate dikinase] + phosphate + H(+) = N(tele)-phospho-L-histidyl/L-threonyl-[pyruvate, phosphate dikinase] + diphosphate</text>
        <dbReference type="Rhea" id="RHEA:43696"/>
        <dbReference type="Rhea" id="RHEA-COMP:10650"/>
        <dbReference type="Rhea" id="RHEA-COMP:10651"/>
        <dbReference type="ChEBI" id="CHEBI:15378"/>
        <dbReference type="ChEBI" id="CHEBI:30013"/>
        <dbReference type="ChEBI" id="CHEBI:33019"/>
        <dbReference type="ChEBI" id="CHEBI:43474"/>
        <dbReference type="ChEBI" id="CHEBI:61977"/>
        <dbReference type="ChEBI" id="CHEBI:83586"/>
        <dbReference type="EC" id="2.7.4.27"/>
    </reaction>
</comment>
<comment type="similarity">
    <text evidence="5">Belongs to the pyruvate, phosphate/water dikinase regulatory protein family. PDRP subfamily.</text>
</comment>
<name>A0A7W8DGL5_9BACT</name>
<comment type="caution">
    <text evidence="6">The sequence shown here is derived from an EMBL/GenBank/DDBJ whole genome shotgun (WGS) entry which is preliminary data.</text>
</comment>
<dbReference type="EC" id="2.7.4.27" evidence="5"/>
<evidence type="ECO:0000256" key="1">
    <source>
        <dbReference type="ARBA" id="ARBA00022527"/>
    </source>
</evidence>
<dbReference type="Pfam" id="PF03618">
    <property type="entry name" value="Kinase-PPPase"/>
    <property type="match status" value="1"/>
</dbReference>
<dbReference type="EC" id="2.7.11.32" evidence="5"/>
<comment type="catalytic activity">
    <reaction evidence="5">
        <text>N(tele)-phospho-L-histidyl/L-threonyl-[pyruvate, phosphate dikinase] + ADP = N(tele)-phospho-L-histidyl/O-phospho-L-threonyl-[pyruvate, phosphate dikinase] + AMP + H(+)</text>
        <dbReference type="Rhea" id="RHEA:43692"/>
        <dbReference type="Rhea" id="RHEA-COMP:10650"/>
        <dbReference type="Rhea" id="RHEA-COMP:10651"/>
        <dbReference type="ChEBI" id="CHEBI:15378"/>
        <dbReference type="ChEBI" id="CHEBI:30013"/>
        <dbReference type="ChEBI" id="CHEBI:61977"/>
        <dbReference type="ChEBI" id="CHEBI:83586"/>
        <dbReference type="ChEBI" id="CHEBI:456215"/>
        <dbReference type="ChEBI" id="CHEBI:456216"/>
        <dbReference type="EC" id="2.7.11.32"/>
    </reaction>
</comment>
<evidence type="ECO:0000256" key="5">
    <source>
        <dbReference type="HAMAP-Rule" id="MF_00921"/>
    </source>
</evidence>
<dbReference type="EMBL" id="JACHID010000004">
    <property type="protein sequence ID" value="MBB5021494.1"/>
    <property type="molecule type" value="Genomic_DNA"/>
</dbReference>
<dbReference type="PANTHER" id="PTHR31756">
    <property type="entry name" value="PYRUVATE, PHOSPHATE DIKINASE REGULATORY PROTEIN 1, CHLOROPLASTIC"/>
    <property type="match status" value="1"/>
</dbReference>
<dbReference type="GO" id="GO:0043531">
    <property type="term" value="F:ADP binding"/>
    <property type="evidence" value="ECO:0007669"/>
    <property type="project" value="UniProtKB-UniRule"/>
</dbReference>
<sequence>MARIYIISDGTGESAVNLMKAALAQFSDSGKILLSVFDKVDNEARLLLCLDEARQERAFVACTFVQRELRDIVVRYCTNHGIPHLDIIGPALDSLSHYMGLKPEENPNIFRRVDDKYFQRIEAMEYTLVHDDGKNLEGLEEADIVILGLSRTSKTPTSFVLAQQGYKVLNIPLIPHISLPEKLYDIDQNRIVCLVMDPEVLKKIRTKRLRHYQAKSSYTNLADIFNEVELVYEMCRRNRQWHVINTTNKSVEETAREVINEIFGRETEL</sequence>
<dbReference type="Gene3D" id="3.40.50.300">
    <property type="entry name" value="P-loop containing nucleotide triphosphate hydrolases"/>
    <property type="match status" value="1"/>
</dbReference>
<gene>
    <name evidence="6" type="ORF">HNR37_000806</name>
</gene>
<evidence type="ECO:0000313" key="7">
    <source>
        <dbReference type="Proteomes" id="UP000528322"/>
    </source>
</evidence>
<keyword evidence="4 5" id="KW-0418">Kinase</keyword>
<protein>
    <recommendedName>
        <fullName evidence="5">Putative pyruvate, phosphate dikinase regulatory protein</fullName>
        <shortName evidence="5">PPDK regulatory protein</shortName>
        <ecNumber evidence="5">2.7.11.32</ecNumber>
        <ecNumber evidence="5">2.7.4.27</ecNumber>
    </recommendedName>
</protein>
<dbReference type="SUPFAM" id="SSF52540">
    <property type="entry name" value="P-loop containing nucleoside triphosphate hydrolases"/>
    <property type="match status" value="1"/>
</dbReference>
<evidence type="ECO:0000313" key="6">
    <source>
        <dbReference type="EMBL" id="MBB5021494.1"/>
    </source>
</evidence>
<reference evidence="6 7" key="1">
    <citation type="submission" date="2020-08" db="EMBL/GenBank/DDBJ databases">
        <title>Genomic Encyclopedia of Type Strains, Phase IV (KMG-IV): sequencing the most valuable type-strain genomes for metagenomic binning, comparative biology and taxonomic classification.</title>
        <authorList>
            <person name="Goeker M."/>
        </authorList>
    </citation>
    <scope>NUCLEOTIDE SEQUENCE [LARGE SCALE GENOMIC DNA]</scope>
    <source>
        <strain evidence="6 7">DSM 22071</strain>
    </source>
</reference>
<evidence type="ECO:0000256" key="2">
    <source>
        <dbReference type="ARBA" id="ARBA00022679"/>
    </source>
</evidence>
<keyword evidence="7" id="KW-1185">Reference proteome</keyword>
<dbReference type="InterPro" id="IPR026565">
    <property type="entry name" value="PPDK_reg"/>
</dbReference>
<dbReference type="GO" id="GO:0004674">
    <property type="term" value="F:protein serine/threonine kinase activity"/>
    <property type="evidence" value="ECO:0007669"/>
    <property type="project" value="UniProtKB-UniRule"/>
</dbReference>
<organism evidence="6 7">
    <name type="scientific">Desulfurispira natronophila</name>
    <dbReference type="NCBI Taxonomy" id="682562"/>
    <lineage>
        <taxon>Bacteria</taxon>
        <taxon>Pseudomonadati</taxon>
        <taxon>Chrysiogenota</taxon>
        <taxon>Chrysiogenia</taxon>
        <taxon>Chrysiogenales</taxon>
        <taxon>Chrysiogenaceae</taxon>
        <taxon>Desulfurispira</taxon>
    </lineage>
</organism>
<dbReference type="GO" id="GO:0005524">
    <property type="term" value="F:ATP binding"/>
    <property type="evidence" value="ECO:0007669"/>
    <property type="project" value="InterPro"/>
</dbReference>
<keyword evidence="3 5" id="KW-0547">Nucleotide-binding</keyword>
<dbReference type="RefSeq" id="WP_183730295.1">
    <property type="nucleotide sequence ID" value="NZ_JACHID010000004.1"/>
</dbReference>
<dbReference type="GO" id="GO:0016776">
    <property type="term" value="F:phosphotransferase activity, phosphate group as acceptor"/>
    <property type="evidence" value="ECO:0007669"/>
    <property type="project" value="UniProtKB-UniRule"/>
</dbReference>
<proteinExistence type="inferred from homology"/>
<dbReference type="NCBIfam" id="NF003742">
    <property type="entry name" value="PRK05339.1"/>
    <property type="match status" value="1"/>
</dbReference>
<feature type="binding site" evidence="5">
    <location>
        <begin position="148"/>
        <end position="155"/>
    </location>
    <ligand>
        <name>ADP</name>
        <dbReference type="ChEBI" id="CHEBI:456216"/>
    </ligand>
</feature>
<dbReference type="Proteomes" id="UP000528322">
    <property type="component" value="Unassembled WGS sequence"/>
</dbReference>
<keyword evidence="2 5" id="KW-0808">Transferase</keyword>
<accession>A0A7W8DGL5</accession>
<dbReference type="PANTHER" id="PTHR31756:SF3">
    <property type="entry name" value="PYRUVATE, PHOSPHATE DIKINASE REGULATORY PROTEIN 1, CHLOROPLASTIC"/>
    <property type="match status" value="1"/>
</dbReference>
<dbReference type="HAMAP" id="MF_00921">
    <property type="entry name" value="PDRP"/>
    <property type="match status" value="1"/>
</dbReference>